<accession>A0A938WW92</accession>
<dbReference type="InterPro" id="IPR002104">
    <property type="entry name" value="Integrase_catalytic"/>
</dbReference>
<feature type="domain" description="Tyr recombinase" evidence="4">
    <location>
        <begin position="211"/>
        <end position="396"/>
    </location>
</feature>
<proteinExistence type="inferred from homology"/>
<dbReference type="InterPro" id="IPR011010">
    <property type="entry name" value="DNA_brk_join_enz"/>
</dbReference>
<dbReference type="Gene3D" id="1.10.443.10">
    <property type="entry name" value="Intergrase catalytic core"/>
    <property type="match status" value="1"/>
</dbReference>
<keyword evidence="2" id="KW-0238">DNA-binding</keyword>
<keyword evidence="3" id="KW-0233">DNA recombination</keyword>
<gene>
    <name evidence="5" type="ORF">H6A34_10180</name>
</gene>
<dbReference type="Gene3D" id="1.10.150.130">
    <property type="match status" value="1"/>
</dbReference>
<dbReference type="Pfam" id="PF13102">
    <property type="entry name" value="Phage_int_SAM_5"/>
    <property type="match status" value="1"/>
</dbReference>
<dbReference type="PROSITE" id="PS51898">
    <property type="entry name" value="TYR_RECOMBINASE"/>
    <property type="match status" value="1"/>
</dbReference>
<evidence type="ECO:0000313" key="5">
    <source>
        <dbReference type="EMBL" id="MBM6674239.1"/>
    </source>
</evidence>
<dbReference type="PANTHER" id="PTHR30349">
    <property type="entry name" value="PHAGE INTEGRASE-RELATED"/>
    <property type="match status" value="1"/>
</dbReference>
<evidence type="ECO:0000313" key="6">
    <source>
        <dbReference type="Proteomes" id="UP000706891"/>
    </source>
</evidence>
<keyword evidence="6" id="KW-1185">Reference proteome</keyword>
<protein>
    <submittedName>
        <fullName evidence="5">Site-specific integrase</fullName>
    </submittedName>
</protein>
<organism evidence="5 6">
    <name type="scientific">Marseilla massiliensis</name>
    <dbReference type="NCBI Taxonomy" id="1841864"/>
    <lineage>
        <taxon>Bacteria</taxon>
        <taxon>Pseudomonadati</taxon>
        <taxon>Bacteroidota</taxon>
        <taxon>Bacteroidia</taxon>
        <taxon>Bacteroidales</taxon>
        <taxon>Prevotellaceae</taxon>
        <taxon>Marseilla</taxon>
    </lineage>
</organism>
<dbReference type="CDD" id="cd01185">
    <property type="entry name" value="INTN1_C_like"/>
    <property type="match status" value="1"/>
</dbReference>
<dbReference type="PANTHER" id="PTHR30349:SF64">
    <property type="entry name" value="PROPHAGE INTEGRASE INTD-RELATED"/>
    <property type="match status" value="1"/>
</dbReference>
<dbReference type="RefSeq" id="WP_205105425.1">
    <property type="nucleotide sequence ID" value="NZ_JACJJG010000062.1"/>
</dbReference>
<dbReference type="InterPro" id="IPR050090">
    <property type="entry name" value="Tyrosine_recombinase_XerCD"/>
</dbReference>
<dbReference type="GO" id="GO:0015074">
    <property type="term" value="P:DNA integration"/>
    <property type="evidence" value="ECO:0007669"/>
    <property type="project" value="InterPro"/>
</dbReference>
<dbReference type="InterPro" id="IPR013762">
    <property type="entry name" value="Integrase-like_cat_sf"/>
</dbReference>
<evidence type="ECO:0000256" key="2">
    <source>
        <dbReference type="ARBA" id="ARBA00023125"/>
    </source>
</evidence>
<dbReference type="GO" id="GO:0003677">
    <property type="term" value="F:DNA binding"/>
    <property type="evidence" value="ECO:0007669"/>
    <property type="project" value="UniProtKB-KW"/>
</dbReference>
<reference evidence="5" key="2">
    <citation type="journal article" date="2021" name="Sci. Rep.">
        <title>The distribution of antibiotic resistance genes in chicken gut microbiota commensals.</title>
        <authorList>
            <person name="Juricova H."/>
            <person name="Matiasovicova J."/>
            <person name="Kubasova T."/>
            <person name="Cejkova D."/>
            <person name="Rychlik I."/>
        </authorList>
    </citation>
    <scope>NUCLEOTIDE SEQUENCE</scope>
    <source>
        <strain evidence="5">An824</strain>
    </source>
</reference>
<sequence>MATVRIKFRPSSAEGKEGVLFFQVIHRRTVRLVNTGCHIHPVEWDGVASSVRKVGDGKRQAWLDVVAYRLKWGVGQLTRIIAAKEAEKAEYSVDDVVAEYGRLPECQTFFGFVRGMIVSKTMARRIGTAKTYSDALSSFSSFRGGADITFDALDCDIISRYESWLKAKGLKRNTSSCYLRTLRTLYLKAVDMGLTSDNDIFRHVFTGFAKTTKRALPVEAIKAIRMVELKEGSALAFARDIFMLSLYLQGMSFVDMAYLKKSDIRNGLLQYSRMKTGQTLSISWEKPMHDIVETYSCLTENSPYLLPIITKLDGTERRQYEKAEHNVNRNLKKVGEMAGLHIPLTTYVARHSWASIMRDMGNDISIVSKGLGHEDIKTTQIYLSTIDTAVVMKANRKLLGCILK</sequence>
<evidence type="ECO:0000259" key="4">
    <source>
        <dbReference type="PROSITE" id="PS51898"/>
    </source>
</evidence>
<dbReference type="Pfam" id="PF00589">
    <property type="entry name" value="Phage_integrase"/>
    <property type="match status" value="1"/>
</dbReference>
<dbReference type="InterPro" id="IPR025269">
    <property type="entry name" value="SAM-like_dom"/>
</dbReference>
<name>A0A938WW92_9BACT</name>
<evidence type="ECO:0000256" key="1">
    <source>
        <dbReference type="ARBA" id="ARBA00008857"/>
    </source>
</evidence>
<dbReference type="Proteomes" id="UP000706891">
    <property type="component" value="Unassembled WGS sequence"/>
</dbReference>
<comment type="caution">
    <text evidence="5">The sequence shown here is derived from an EMBL/GenBank/DDBJ whole genome shotgun (WGS) entry which is preliminary data.</text>
</comment>
<dbReference type="AlphaFoldDB" id="A0A938WW92"/>
<reference evidence="5" key="1">
    <citation type="submission" date="2020-08" db="EMBL/GenBank/DDBJ databases">
        <authorList>
            <person name="Cejkova D."/>
            <person name="Kubasova T."/>
            <person name="Jahodarova E."/>
            <person name="Rychlik I."/>
        </authorList>
    </citation>
    <scope>NUCLEOTIDE SEQUENCE</scope>
    <source>
        <strain evidence="5">An824</strain>
    </source>
</reference>
<comment type="similarity">
    <text evidence="1">Belongs to the 'phage' integrase family.</text>
</comment>
<dbReference type="GO" id="GO:0006310">
    <property type="term" value="P:DNA recombination"/>
    <property type="evidence" value="ECO:0007669"/>
    <property type="project" value="UniProtKB-KW"/>
</dbReference>
<evidence type="ECO:0000256" key="3">
    <source>
        <dbReference type="ARBA" id="ARBA00023172"/>
    </source>
</evidence>
<dbReference type="SUPFAM" id="SSF56349">
    <property type="entry name" value="DNA breaking-rejoining enzymes"/>
    <property type="match status" value="1"/>
</dbReference>
<dbReference type="EMBL" id="JACJJG010000062">
    <property type="protein sequence ID" value="MBM6674239.1"/>
    <property type="molecule type" value="Genomic_DNA"/>
</dbReference>
<dbReference type="InterPro" id="IPR010998">
    <property type="entry name" value="Integrase_recombinase_N"/>
</dbReference>